<keyword evidence="2" id="KW-0813">Transport</keyword>
<evidence type="ECO:0000256" key="1">
    <source>
        <dbReference type="ARBA" id="ARBA00001971"/>
    </source>
</evidence>
<dbReference type="SUPFAM" id="SSF46458">
    <property type="entry name" value="Globin-like"/>
    <property type="match status" value="1"/>
</dbReference>
<comment type="similarity">
    <text evidence="6">Belongs to the truncated hemoglobin family. Group II subfamily.</text>
</comment>
<evidence type="ECO:0000256" key="3">
    <source>
        <dbReference type="ARBA" id="ARBA00022617"/>
    </source>
</evidence>
<dbReference type="GO" id="GO:0019825">
    <property type="term" value="F:oxygen binding"/>
    <property type="evidence" value="ECO:0007669"/>
    <property type="project" value="InterPro"/>
</dbReference>
<evidence type="ECO:0000256" key="5">
    <source>
        <dbReference type="ARBA" id="ARBA00023004"/>
    </source>
</evidence>
<dbReference type="InterPro" id="IPR012292">
    <property type="entry name" value="Globin/Proto"/>
</dbReference>
<dbReference type="PROSITE" id="PS01213">
    <property type="entry name" value="GLOBIN_FAM_2"/>
    <property type="match status" value="1"/>
</dbReference>
<dbReference type="GO" id="GO:0046872">
    <property type="term" value="F:metal ion binding"/>
    <property type="evidence" value="ECO:0007669"/>
    <property type="project" value="UniProtKB-KW"/>
</dbReference>
<protein>
    <submittedName>
        <fullName evidence="7">Hemoglobin</fullName>
    </submittedName>
</protein>
<dbReference type="InterPro" id="IPR044203">
    <property type="entry name" value="GlbO/GLB3-like"/>
</dbReference>
<dbReference type="STRING" id="435880.SAMN04487988_106114"/>
<dbReference type="PANTHER" id="PTHR47366:SF1">
    <property type="entry name" value="TWO-ON-TWO HEMOGLOBIN-3"/>
    <property type="match status" value="1"/>
</dbReference>
<sequence length="125" mass="15125">MNPFQSIYEAVGEENIRKLVEGFYKEVAKNEELRKLYPEQDLKPAERRLFLFLLQVFGGPQTYSEERGHPRLRMRHFQWQIDGKMRNHWLNAMMSSIDQLQLEPEVRELMMNYFIKVANHMINHE</sequence>
<reference evidence="8" key="1">
    <citation type="submission" date="2016-10" db="EMBL/GenBank/DDBJ databases">
        <authorList>
            <person name="Varghese N."/>
            <person name="Submissions S."/>
        </authorList>
    </citation>
    <scope>NUCLEOTIDE SEQUENCE [LARGE SCALE GENOMIC DNA]</scope>
    <source>
        <strain evidence="8">DSM 19315</strain>
    </source>
</reference>
<keyword evidence="4" id="KW-0479">Metal-binding</keyword>
<keyword evidence="3" id="KW-0349">Heme</keyword>
<dbReference type="GO" id="GO:0005344">
    <property type="term" value="F:oxygen carrier activity"/>
    <property type="evidence" value="ECO:0007669"/>
    <property type="project" value="InterPro"/>
</dbReference>
<dbReference type="Gene3D" id="1.10.490.10">
    <property type="entry name" value="Globins"/>
    <property type="match status" value="1"/>
</dbReference>
<dbReference type="Pfam" id="PF01152">
    <property type="entry name" value="Bac_globin"/>
    <property type="match status" value="1"/>
</dbReference>
<evidence type="ECO:0000313" key="8">
    <source>
        <dbReference type="Proteomes" id="UP000199642"/>
    </source>
</evidence>
<dbReference type="OrthoDB" id="9790913at2"/>
<evidence type="ECO:0000256" key="2">
    <source>
        <dbReference type="ARBA" id="ARBA00022448"/>
    </source>
</evidence>
<dbReference type="RefSeq" id="WP_092791185.1">
    <property type="nucleotide sequence ID" value="NZ_FOPC01000006.1"/>
</dbReference>
<dbReference type="AlphaFoldDB" id="A0A1I2TV57"/>
<evidence type="ECO:0000256" key="4">
    <source>
        <dbReference type="ARBA" id="ARBA00022723"/>
    </source>
</evidence>
<dbReference type="InterPro" id="IPR019795">
    <property type="entry name" value="Globin_bac-like_CS"/>
</dbReference>
<dbReference type="InterPro" id="IPR001486">
    <property type="entry name" value="Hemoglobin_trunc"/>
</dbReference>
<dbReference type="CDD" id="cd08917">
    <property type="entry name" value="TrHb2_O"/>
    <property type="match status" value="1"/>
</dbReference>
<proteinExistence type="inferred from homology"/>
<dbReference type="InterPro" id="IPR009050">
    <property type="entry name" value="Globin-like_sf"/>
</dbReference>
<gene>
    <name evidence="7" type="ORF">SAMN04487988_106114</name>
</gene>
<evidence type="ECO:0000313" key="7">
    <source>
        <dbReference type="EMBL" id="SFG66181.1"/>
    </source>
</evidence>
<evidence type="ECO:0000256" key="6">
    <source>
        <dbReference type="ARBA" id="ARBA00034496"/>
    </source>
</evidence>
<dbReference type="GO" id="GO:0020037">
    <property type="term" value="F:heme binding"/>
    <property type="evidence" value="ECO:0007669"/>
    <property type="project" value="InterPro"/>
</dbReference>
<dbReference type="Proteomes" id="UP000199642">
    <property type="component" value="Unassembled WGS sequence"/>
</dbReference>
<dbReference type="EMBL" id="FOPC01000006">
    <property type="protein sequence ID" value="SFG66181.1"/>
    <property type="molecule type" value="Genomic_DNA"/>
</dbReference>
<accession>A0A1I2TV57</accession>
<name>A0A1I2TV57_9BACT</name>
<dbReference type="PANTHER" id="PTHR47366">
    <property type="entry name" value="TWO-ON-TWO HEMOGLOBIN-3"/>
    <property type="match status" value="1"/>
</dbReference>
<comment type="cofactor">
    <cofactor evidence="1">
        <name>heme</name>
        <dbReference type="ChEBI" id="CHEBI:30413"/>
    </cofactor>
</comment>
<organism evidence="7 8">
    <name type="scientific">Algoriphagus hitonicola</name>
    <dbReference type="NCBI Taxonomy" id="435880"/>
    <lineage>
        <taxon>Bacteria</taxon>
        <taxon>Pseudomonadati</taxon>
        <taxon>Bacteroidota</taxon>
        <taxon>Cytophagia</taxon>
        <taxon>Cytophagales</taxon>
        <taxon>Cyclobacteriaceae</taxon>
        <taxon>Algoriphagus</taxon>
    </lineage>
</organism>
<keyword evidence="8" id="KW-1185">Reference proteome</keyword>
<keyword evidence="5" id="KW-0408">Iron</keyword>